<gene>
    <name evidence="1" type="ORF">NQ318_008357</name>
</gene>
<protein>
    <recommendedName>
        <fullName evidence="3">Cytochrome c biogenesis B</fullName>
    </recommendedName>
</protein>
<comment type="caution">
    <text evidence="1">The sequence shown here is derived from an EMBL/GenBank/DDBJ whole genome shotgun (WGS) entry which is preliminary data.</text>
</comment>
<proteinExistence type="predicted"/>
<name>A0AAV8YIU8_9CUCU</name>
<evidence type="ECO:0008006" key="3">
    <source>
        <dbReference type="Google" id="ProtNLM"/>
    </source>
</evidence>
<accession>A0AAV8YIU8</accession>
<dbReference type="Proteomes" id="UP001162162">
    <property type="component" value="Unassembled WGS sequence"/>
</dbReference>
<sequence length="315" mass="34741">MPQEQSIILGALQPVDLLYPTPTSLHPHLHPGVIQKTKQVHGRGTCVPVGVMLSDILHFPTVLPAPLPLQVSELSFTRPFPSFSEFFPDCGTCFFGFLPVVSWHLLGSQSCLLPSRPPQLMLSSVGSLQPQLLLHLQFSSRTVHKVPTSSYGKYTNSASAPHSWAGPYTVGCAWCLRLGPPRHDSWVMRSWSPAKSWRTTVEFLHVTSPCMPPTRPPSLSDYQVRALSLSATWGYTELVLHPYLGCITLGFLFGIEWGCRHPPTAWHRFSHSVPCSLIDSLSPPSYGVHRFSHSVPCSLIDSLSPPSYGVAPIFT</sequence>
<keyword evidence="2" id="KW-1185">Reference proteome</keyword>
<organism evidence="1 2">
    <name type="scientific">Aromia moschata</name>
    <dbReference type="NCBI Taxonomy" id="1265417"/>
    <lineage>
        <taxon>Eukaryota</taxon>
        <taxon>Metazoa</taxon>
        <taxon>Ecdysozoa</taxon>
        <taxon>Arthropoda</taxon>
        <taxon>Hexapoda</taxon>
        <taxon>Insecta</taxon>
        <taxon>Pterygota</taxon>
        <taxon>Neoptera</taxon>
        <taxon>Endopterygota</taxon>
        <taxon>Coleoptera</taxon>
        <taxon>Polyphaga</taxon>
        <taxon>Cucujiformia</taxon>
        <taxon>Chrysomeloidea</taxon>
        <taxon>Cerambycidae</taxon>
        <taxon>Cerambycinae</taxon>
        <taxon>Callichromatini</taxon>
        <taxon>Aromia</taxon>
    </lineage>
</organism>
<evidence type="ECO:0000313" key="1">
    <source>
        <dbReference type="EMBL" id="KAJ8950919.1"/>
    </source>
</evidence>
<evidence type="ECO:0000313" key="2">
    <source>
        <dbReference type="Proteomes" id="UP001162162"/>
    </source>
</evidence>
<dbReference type="EMBL" id="JAPWTK010000092">
    <property type="protein sequence ID" value="KAJ8950919.1"/>
    <property type="molecule type" value="Genomic_DNA"/>
</dbReference>
<dbReference type="AlphaFoldDB" id="A0AAV8YIU8"/>
<reference evidence="1" key="1">
    <citation type="journal article" date="2023" name="Insect Mol. Biol.">
        <title>Genome sequencing provides insights into the evolution of gene families encoding plant cell wall-degrading enzymes in longhorned beetles.</title>
        <authorList>
            <person name="Shin N.R."/>
            <person name="Okamura Y."/>
            <person name="Kirsch R."/>
            <person name="Pauchet Y."/>
        </authorList>
    </citation>
    <scope>NUCLEOTIDE SEQUENCE</scope>
    <source>
        <strain evidence="1">AMC_N1</strain>
    </source>
</reference>